<comment type="subcellular location">
    <subcellularLocation>
        <location evidence="5">Cell inner membrane</location>
        <topology evidence="5">Multi-pass membrane protein</topology>
    </subcellularLocation>
    <subcellularLocation>
        <location evidence="1">Membrane</location>
        <topology evidence="1">Multi-pass membrane protein</topology>
    </subcellularLocation>
</comment>
<evidence type="ECO:0000313" key="7">
    <source>
        <dbReference type="EMBL" id="MBR0666023.1"/>
    </source>
</evidence>
<protein>
    <recommendedName>
        <fullName evidence="5">Transport permease protein</fullName>
    </recommendedName>
</protein>
<dbReference type="Proteomes" id="UP001196870">
    <property type="component" value="Unassembled WGS sequence"/>
</dbReference>
<comment type="similarity">
    <text evidence="5">Belongs to the ABC-2 integral membrane protein family.</text>
</comment>
<keyword evidence="5" id="KW-0813">Transport</keyword>
<evidence type="ECO:0000256" key="5">
    <source>
        <dbReference type="RuleBase" id="RU361157"/>
    </source>
</evidence>
<comment type="caution">
    <text evidence="7">The sequence shown here is derived from an EMBL/GenBank/DDBJ whole genome shotgun (WGS) entry which is preliminary data.</text>
</comment>
<dbReference type="InterPro" id="IPR047817">
    <property type="entry name" value="ABC2_TM_bact-type"/>
</dbReference>
<keyword evidence="4 5" id="KW-0472">Membrane</keyword>
<evidence type="ECO:0000256" key="1">
    <source>
        <dbReference type="ARBA" id="ARBA00004141"/>
    </source>
</evidence>
<gene>
    <name evidence="7" type="ORF">GXW71_16810</name>
</gene>
<feature type="transmembrane region" description="Helical" evidence="5">
    <location>
        <begin position="93"/>
        <end position="111"/>
    </location>
</feature>
<feature type="transmembrane region" description="Helical" evidence="5">
    <location>
        <begin position="212"/>
        <end position="231"/>
    </location>
</feature>
<evidence type="ECO:0000256" key="4">
    <source>
        <dbReference type="ARBA" id="ARBA00023136"/>
    </source>
</evidence>
<dbReference type="EMBL" id="JAAGBB010000019">
    <property type="protein sequence ID" value="MBR0666023.1"/>
    <property type="molecule type" value="Genomic_DNA"/>
</dbReference>
<keyword evidence="5" id="KW-1003">Cell membrane</keyword>
<feature type="transmembrane region" description="Helical" evidence="5">
    <location>
        <begin position="182"/>
        <end position="205"/>
    </location>
</feature>
<dbReference type="Pfam" id="PF01061">
    <property type="entry name" value="ABC2_membrane"/>
    <property type="match status" value="1"/>
</dbReference>
<proteinExistence type="inferred from homology"/>
<feature type="transmembrane region" description="Helical" evidence="5">
    <location>
        <begin position="67"/>
        <end position="87"/>
    </location>
</feature>
<reference evidence="8" key="1">
    <citation type="journal article" date="2021" name="Syst. Appl. Microbiol.">
        <title>Roseomonas hellenica sp. nov., isolated from roots of wild-growing Alkanna tinctoria.</title>
        <authorList>
            <person name="Rat A."/>
            <person name="Naranjo H.D."/>
            <person name="Lebbe L."/>
            <person name="Cnockaert M."/>
            <person name="Krigas N."/>
            <person name="Grigoriadou K."/>
            <person name="Maloupa E."/>
            <person name="Willems A."/>
        </authorList>
    </citation>
    <scope>NUCLEOTIDE SEQUENCE [LARGE SCALE GENOMIC DNA]</scope>
    <source>
        <strain evidence="8">LMG 31523</strain>
    </source>
</reference>
<evidence type="ECO:0000256" key="2">
    <source>
        <dbReference type="ARBA" id="ARBA00022692"/>
    </source>
</evidence>
<feature type="transmembrane region" description="Helical" evidence="5">
    <location>
        <begin position="143"/>
        <end position="170"/>
    </location>
</feature>
<dbReference type="PANTHER" id="PTHR43229:SF2">
    <property type="entry name" value="NODULATION PROTEIN J"/>
    <property type="match status" value="1"/>
</dbReference>
<feature type="domain" description="ABC transmembrane type-2" evidence="6">
    <location>
        <begin position="62"/>
        <end position="289"/>
    </location>
</feature>
<feature type="transmembrane region" description="Helical" evidence="5">
    <location>
        <begin position="268"/>
        <end position="287"/>
    </location>
</feature>
<accession>A0ABS5F0K3</accession>
<evidence type="ECO:0000259" key="6">
    <source>
        <dbReference type="PROSITE" id="PS51012"/>
    </source>
</evidence>
<keyword evidence="3 5" id="KW-1133">Transmembrane helix</keyword>
<organism evidence="7 8">
    <name type="scientific">Plastoroseomonas hellenica</name>
    <dbReference type="NCBI Taxonomy" id="2687306"/>
    <lineage>
        <taxon>Bacteria</taxon>
        <taxon>Pseudomonadati</taxon>
        <taxon>Pseudomonadota</taxon>
        <taxon>Alphaproteobacteria</taxon>
        <taxon>Acetobacterales</taxon>
        <taxon>Acetobacteraceae</taxon>
        <taxon>Plastoroseomonas</taxon>
    </lineage>
</organism>
<keyword evidence="2 5" id="KW-0812">Transmembrane</keyword>
<dbReference type="InterPro" id="IPR000412">
    <property type="entry name" value="ABC_2_transport"/>
</dbReference>
<dbReference type="PANTHER" id="PTHR43229">
    <property type="entry name" value="NODULATION PROTEIN J"/>
    <property type="match status" value="1"/>
</dbReference>
<name>A0ABS5F0K3_9PROT</name>
<dbReference type="PROSITE" id="PS51012">
    <property type="entry name" value="ABC_TM2"/>
    <property type="match status" value="1"/>
</dbReference>
<evidence type="ECO:0000256" key="3">
    <source>
        <dbReference type="ARBA" id="ARBA00022989"/>
    </source>
</evidence>
<keyword evidence="8" id="KW-1185">Reference proteome</keyword>
<sequence>MGAPDDRSEGRGDLNRPRRDIRRVSDTRGELNRSRHDTLRASLRRIWGLVYRHVALYRRSWPRLVELMYWPILQMVVWGFITTYVAGMQPGTGAVAAGALLGAVLLWEIALRGQMGFALSFLEEIWSRNLGHVFVSPLRPRELVAALMTMSVIRTAVGVVPAMLLAWLLYGFGIFTLGPAVVGFFAALIMMGWAVAMLVTALILRHGAGAEALAWSVLFGITPFAAVFYPVSVLPAWLQPFSLAIPAAHVFEGMRGALIGGHMAWDHLAYAFLLDAAWLAVAAWVFMRQFEGARVRGALLNIGE</sequence>
<dbReference type="InterPro" id="IPR013525">
    <property type="entry name" value="ABC2_TM"/>
</dbReference>
<dbReference type="InterPro" id="IPR051784">
    <property type="entry name" value="Nod_factor_ABC_transporter"/>
</dbReference>
<evidence type="ECO:0000313" key="8">
    <source>
        <dbReference type="Proteomes" id="UP001196870"/>
    </source>
</evidence>
<dbReference type="PIRSF" id="PIRSF006648">
    <property type="entry name" value="DrrB"/>
    <property type="match status" value="1"/>
</dbReference>